<dbReference type="EMBL" id="JABFAE010415542">
    <property type="protein sequence ID" value="MBA0845429.1"/>
    <property type="molecule type" value="Genomic_DNA"/>
</dbReference>
<proteinExistence type="predicted"/>
<evidence type="ECO:0000259" key="1">
    <source>
        <dbReference type="Pfam" id="PF24924"/>
    </source>
</evidence>
<sequence length="217" mass="25652">MEKGFLDKVEVNMAVRIRSEKTQQEKGDNLTEGYMSELWDFTRINVTQNNLQELKEIWNQWDDETQHCFTFGKVDLVPTVEEYTTLLHCPRIQADKAYSRAANVSTFLKRLMRHIDEAVSDLFVQLDKRVTPVEKVSYRVFSENYSALKEFVVTPRRDNISKEKWMAILQCLQDVDVEWRAHRMIPDEILYRCGDFDWVPLLLIWEAVGYAPLLVLR</sequence>
<feature type="domain" description="DUF7745" evidence="1">
    <location>
        <begin position="23"/>
        <end position="107"/>
    </location>
</feature>
<dbReference type="PANTHER" id="PTHR48200:SF1">
    <property type="entry name" value="AMINOTRANSFERASE-LIKE PLANT MOBILE DOMAIN-CONTAINING PROTEIN"/>
    <property type="match status" value="1"/>
</dbReference>
<organism evidence="2 3">
    <name type="scientific">Gossypium armourianum</name>
    <dbReference type="NCBI Taxonomy" id="34283"/>
    <lineage>
        <taxon>Eukaryota</taxon>
        <taxon>Viridiplantae</taxon>
        <taxon>Streptophyta</taxon>
        <taxon>Embryophyta</taxon>
        <taxon>Tracheophyta</taxon>
        <taxon>Spermatophyta</taxon>
        <taxon>Magnoliopsida</taxon>
        <taxon>eudicotyledons</taxon>
        <taxon>Gunneridae</taxon>
        <taxon>Pentapetalae</taxon>
        <taxon>rosids</taxon>
        <taxon>malvids</taxon>
        <taxon>Malvales</taxon>
        <taxon>Malvaceae</taxon>
        <taxon>Malvoideae</taxon>
        <taxon>Gossypium</taxon>
    </lineage>
</organism>
<dbReference type="Proteomes" id="UP000593575">
    <property type="component" value="Unassembled WGS sequence"/>
</dbReference>
<accession>A0A7J9KGQ9</accession>
<evidence type="ECO:0000313" key="2">
    <source>
        <dbReference type="EMBL" id="MBA0845429.1"/>
    </source>
</evidence>
<dbReference type="AlphaFoldDB" id="A0A7J9KGQ9"/>
<keyword evidence="3" id="KW-1185">Reference proteome</keyword>
<dbReference type="Pfam" id="PF24924">
    <property type="entry name" value="DUF7745"/>
    <property type="match status" value="2"/>
</dbReference>
<feature type="domain" description="DUF7745" evidence="1">
    <location>
        <begin position="157"/>
        <end position="217"/>
    </location>
</feature>
<comment type="caution">
    <text evidence="2">The sequence shown here is derived from an EMBL/GenBank/DDBJ whole genome shotgun (WGS) entry which is preliminary data.</text>
</comment>
<dbReference type="InterPro" id="IPR056647">
    <property type="entry name" value="DUF7745"/>
</dbReference>
<evidence type="ECO:0000313" key="3">
    <source>
        <dbReference type="Proteomes" id="UP000593575"/>
    </source>
</evidence>
<name>A0A7J9KGQ9_9ROSI</name>
<reference evidence="2 3" key="1">
    <citation type="journal article" date="2019" name="Genome Biol. Evol.">
        <title>Insights into the evolution of the New World diploid cottons (Gossypium, subgenus Houzingenia) based on genome sequencing.</title>
        <authorList>
            <person name="Grover C.E."/>
            <person name="Arick M.A. 2nd"/>
            <person name="Thrash A."/>
            <person name="Conover J.L."/>
            <person name="Sanders W.S."/>
            <person name="Peterson D.G."/>
            <person name="Frelichowski J.E."/>
            <person name="Scheffler J.A."/>
            <person name="Scheffler B.E."/>
            <person name="Wendel J.F."/>
        </authorList>
    </citation>
    <scope>NUCLEOTIDE SEQUENCE [LARGE SCALE GENOMIC DNA]</scope>
    <source>
        <strain evidence="2">6</strain>
        <tissue evidence="2">Leaf</tissue>
    </source>
</reference>
<gene>
    <name evidence="2" type="ORF">Goarm_005849</name>
</gene>
<protein>
    <recommendedName>
        <fullName evidence="1">DUF7745 domain-containing protein</fullName>
    </recommendedName>
</protein>
<dbReference type="PANTHER" id="PTHR48200">
    <property type="entry name" value="PROTEIN, PUTATIVE-RELATED"/>
    <property type="match status" value="1"/>
</dbReference>